<accession>A0AAV6UZL3</accession>
<keyword evidence="1" id="KW-1133">Transmembrane helix</keyword>
<feature type="transmembrane region" description="Helical" evidence="1">
    <location>
        <begin position="73"/>
        <end position="97"/>
    </location>
</feature>
<organism evidence="3 4">
    <name type="scientific">Oedothorax gibbosus</name>
    <dbReference type="NCBI Taxonomy" id="931172"/>
    <lineage>
        <taxon>Eukaryota</taxon>
        <taxon>Metazoa</taxon>
        <taxon>Ecdysozoa</taxon>
        <taxon>Arthropoda</taxon>
        <taxon>Chelicerata</taxon>
        <taxon>Arachnida</taxon>
        <taxon>Araneae</taxon>
        <taxon>Araneomorphae</taxon>
        <taxon>Entelegynae</taxon>
        <taxon>Araneoidea</taxon>
        <taxon>Linyphiidae</taxon>
        <taxon>Erigoninae</taxon>
        <taxon>Oedothorax</taxon>
    </lineage>
</organism>
<feature type="chain" id="PRO_5043473556" evidence="2">
    <location>
        <begin position="26"/>
        <end position="167"/>
    </location>
</feature>
<proteinExistence type="predicted"/>
<gene>
    <name evidence="3" type="ORF">JTE90_022494</name>
</gene>
<keyword evidence="1" id="KW-0812">Transmembrane</keyword>
<dbReference type="EMBL" id="JAFNEN010000207">
    <property type="protein sequence ID" value="KAG8189679.1"/>
    <property type="molecule type" value="Genomic_DNA"/>
</dbReference>
<evidence type="ECO:0000256" key="1">
    <source>
        <dbReference type="SAM" id="Phobius"/>
    </source>
</evidence>
<evidence type="ECO:0000313" key="3">
    <source>
        <dbReference type="EMBL" id="KAG8189679.1"/>
    </source>
</evidence>
<keyword evidence="1" id="KW-0472">Membrane</keyword>
<dbReference type="Proteomes" id="UP000827092">
    <property type="component" value="Unassembled WGS sequence"/>
</dbReference>
<keyword evidence="4" id="KW-1185">Reference proteome</keyword>
<name>A0AAV6UZL3_9ARAC</name>
<feature type="signal peptide" evidence="2">
    <location>
        <begin position="1"/>
        <end position="25"/>
    </location>
</feature>
<protein>
    <submittedName>
        <fullName evidence="3">Uncharacterized protein</fullName>
    </submittedName>
</protein>
<dbReference type="AlphaFoldDB" id="A0AAV6UZL3"/>
<evidence type="ECO:0000256" key="2">
    <source>
        <dbReference type="SAM" id="SignalP"/>
    </source>
</evidence>
<keyword evidence="2" id="KW-0732">Signal</keyword>
<comment type="caution">
    <text evidence="3">The sequence shown here is derived from an EMBL/GenBank/DDBJ whole genome shotgun (WGS) entry which is preliminary data.</text>
</comment>
<reference evidence="3 4" key="1">
    <citation type="journal article" date="2022" name="Nat. Ecol. Evol.">
        <title>A masculinizing supergene underlies an exaggerated male reproductive morph in a spider.</title>
        <authorList>
            <person name="Hendrickx F."/>
            <person name="De Corte Z."/>
            <person name="Sonet G."/>
            <person name="Van Belleghem S.M."/>
            <person name="Kostlbacher S."/>
            <person name="Vangestel C."/>
        </authorList>
    </citation>
    <scope>NUCLEOTIDE SEQUENCE [LARGE SCALE GENOMIC DNA]</scope>
    <source>
        <strain evidence="3">W744_W776</strain>
    </source>
</reference>
<sequence length="167" mass="18809">MELRVPKVLLVYFIFTTVLCGSAKCYTSDKNVVSQYKQQIKQLTQSKHFIVSNIDVINQYRQQMNQIAQSKQFIGTSVIGGLMWPILLTLAVTATMARIPDILQRLLTGFAGGGGSQRVNLRSKRSKVPEDHLDEIIKLLGHSISKVERILSQERASGRQIWSFKSS</sequence>
<evidence type="ECO:0000313" key="4">
    <source>
        <dbReference type="Proteomes" id="UP000827092"/>
    </source>
</evidence>